<keyword evidence="1" id="KW-0732">Signal</keyword>
<dbReference type="Gene3D" id="3.40.190.10">
    <property type="entry name" value="Periplasmic binding protein-like II"/>
    <property type="match status" value="2"/>
</dbReference>
<evidence type="ECO:0000313" key="3">
    <source>
        <dbReference type="EMBL" id="MEQ3554323.1"/>
    </source>
</evidence>
<dbReference type="EMBL" id="JBEDNQ010000014">
    <property type="protein sequence ID" value="MEQ3554323.1"/>
    <property type="molecule type" value="Genomic_DNA"/>
</dbReference>
<keyword evidence="4" id="KW-1185">Reference proteome</keyword>
<proteinExistence type="predicted"/>
<evidence type="ECO:0000313" key="4">
    <source>
        <dbReference type="Proteomes" id="UP001494902"/>
    </source>
</evidence>
<protein>
    <submittedName>
        <fullName evidence="3">ABC transporter substrate-binding protein</fullName>
    </submittedName>
</protein>
<dbReference type="Pfam" id="PF09084">
    <property type="entry name" value="NMT1"/>
    <property type="match status" value="1"/>
</dbReference>
<organism evidence="3 4">
    <name type="scientific">Pseudonocardia nematodicida</name>
    <dbReference type="NCBI Taxonomy" id="1206997"/>
    <lineage>
        <taxon>Bacteria</taxon>
        <taxon>Bacillati</taxon>
        <taxon>Actinomycetota</taxon>
        <taxon>Actinomycetes</taxon>
        <taxon>Pseudonocardiales</taxon>
        <taxon>Pseudonocardiaceae</taxon>
        <taxon>Pseudonocardia</taxon>
    </lineage>
</organism>
<comment type="caution">
    <text evidence="3">The sequence shown here is derived from an EMBL/GenBank/DDBJ whole genome shotgun (WGS) entry which is preliminary data.</text>
</comment>
<accession>A0ABV1KKC6</accession>
<name>A0ABV1KKC6_9PSEU</name>
<sequence length="339" mass="35923">MPVRPLTTDRRTVLRAALLGATGLATAPLLGACGGGAADGRLTARIEDSGAGTASSAIRPIAEDNDLLGDFDVSWISGSGPGDVQNKLLSRALDVASFGPLGAVVAGEAGSDVVLFSPNLTNHVRWLVPENSPYRTPADLRGRRVATPPNNSDAFRSTQLAAAVNGTDFTADYELFPGAVLAGLALFDRGDVDAIVTIEPNATRLVGRGARQIATVGEQWAQGTGEDPNSLILNGQGAVRSFVDAEPETVRAAADLRVRAHEIIRERPQILSELHEVYGFTADERPAIELLPQRLRDVYPVEWGETAFANLRRQVEVAAQVGLVTALPAELPWIEVSRA</sequence>
<evidence type="ECO:0000259" key="2">
    <source>
        <dbReference type="Pfam" id="PF09084"/>
    </source>
</evidence>
<dbReference type="PANTHER" id="PTHR30024:SF48">
    <property type="entry name" value="ABC TRANSPORTER SUBSTRATE-BINDING PROTEIN"/>
    <property type="match status" value="1"/>
</dbReference>
<dbReference type="RefSeq" id="WP_349301395.1">
    <property type="nucleotide sequence ID" value="NZ_JBEDNQ010000014.1"/>
</dbReference>
<feature type="signal peptide" evidence="1">
    <location>
        <begin position="1"/>
        <end position="27"/>
    </location>
</feature>
<dbReference type="PANTHER" id="PTHR30024">
    <property type="entry name" value="ALIPHATIC SULFONATES-BINDING PROTEIN-RELATED"/>
    <property type="match status" value="1"/>
</dbReference>
<dbReference type="SUPFAM" id="SSF53850">
    <property type="entry name" value="Periplasmic binding protein-like II"/>
    <property type="match status" value="1"/>
</dbReference>
<dbReference type="PROSITE" id="PS51257">
    <property type="entry name" value="PROKAR_LIPOPROTEIN"/>
    <property type="match status" value="1"/>
</dbReference>
<dbReference type="InterPro" id="IPR015168">
    <property type="entry name" value="SsuA/THI5"/>
</dbReference>
<dbReference type="Proteomes" id="UP001494902">
    <property type="component" value="Unassembled WGS sequence"/>
</dbReference>
<gene>
    <name evidence="3" type="ORF">WIS52_27980</name>
</gene>
<feature type="chain" id="PRO_5046121307" evidence="1">
    <location>
        <begin position="28"/>
        <end position="339"/>
    </location>
</feature>
<feature type="domain" description="SsuA/THI5-like" evidence="2">
    <location>
        <begin position="72"/>
        <end position="198"/>
    </location>
</feature>
<evidence type="ECO:0000256" key="1">
    <source>
        <dbReference type="SAM" id="SignalP"/>
    </source>
</evidence>
<reference evidence="3 4" key="1">
    <citation type="submission" date="2024-03" db="EMBL/GenBank/DDBJ databases">
        <title>Draft genome sequence of Pseudonocardia nematodicida JCM 31783.</title>
        <authorList>
            <person name="Butdee W."/>
            <person name="Duangmal K."/>
        </authorList>
    </citation>
    <scope>NUCLEOTIDE SEQUENCE [LARGE SCALE GENOMIC DNA]</scope>
    <source>
        <strain evidence="3 4">JCM 31783</strain>
    </source>
</reference>